<feature type="transmembrane region" description="Helical" evidence="5">
    <location>
        <begin position="213"/>
        <end position="238"/>
    </location>
</feature>
<dbReference type="GO" id="GO:0009403">
    <property type="term" value="P:toxin biosynthetic process"/>
    <property type="evidence" value="ECO:0007669"/>
    <property type="project" value="InterPro"/>
</dbReference>
<dbReference type="OrthoDB" id="2083110at2"/>
<evidence type="ECO:0000313" key="6">
    <source>
        <dbReference type="EMBL" id="TCS77316.1"/>
    </source>
</evidence>
<protein>
    <submittedName>
        <fullName evidence="6">Colicin V production protein</fullName>
    </submittedName>
</protein>
<gene>
    <name evidence="6" type="ORF">EDD59_11848</name>
</gene>
<dbReference type="EMBL" id="SLZZ01000018">
    <property type="protein sequence ID" value="TCS77316.1"/>
    <property type="molecule type" value="Genomic_DNA"/>
</dbReference>
<reference evidence="6 7" key="1">
    <citation type="submission" date="2019-03" db="EMBL/GenBank/DDBJ databases">
        <title>Genomic Encyclopedia of Type Strains, Phase IV (KMG-IV): sequencing the most valuable type-strain genomes for metagenomic binning, comparative biology and taxonomic classification.</title>
        <authorList>
            <person name="Goeker M."/>
        </authorList>
    </citation>
    <scope>NUCLEOTIDE SEQUENCE [LARGE SCALE GENOMIC DNA]</scope>
    <source>
        <strain evidence="6 7">DSM 29489</strain>
    </source>
</reference>
<organism evidence="6 7">
    <name type="scientific">Muricomes intestini</name>
    <dbReference type="NCBI Taxonomy" id="1796634"/>
    <lineage>
        <taxon>Bacteria</taxon>
        <taxon>Bacillati</taxon>
        <taxon>Bacillota</taxon>
        <taxon>Clostridia</taxon>
        <taxon>Lachnospirales</taxon>
        <taxon>Lachnospiraceae</taxon>
        <taxon>Muricomes</taxon>
    </lineage>
</organism>
<dbReference type="AlphaFoldDB" id="A0A4R3K3Q1"/>
<feature type="transmembrane region" description="Helical" evidence="5">
    <location>
        <begin position="5"/>
        <end position="22"/>
    </location>
</feature>
<evidence type="ECO:0000313" key="7">
    <source>
        <dbReference type="Proteomes" id="UP000295726"/>
    </source>
</evidence>
<evidence type="ECO:0000256" key="3">
    <source>
        <dbReference type="ARBA" id="ARBA00022989"/>
    </source>
</evidence>
<feature type="transmembrane region" description="Helical" evidence="5">
    <location>
        <begin position="177"/>
        <end position="201"/>
    </location>
</feature>
<dbReference type="PANTHER" id="PTHR37306:SF1">
    <property type="entry name" value="COLICIN V PRODUCTION PROTEIN"/>
    <property type="match status" value="1"/>
</dbReference>
<keyword evidence="3 5" id="KW-1133">Transmembrane helix</keyword>
<evidence type="ECO:0000256" key="5">
    <source>
        <dbReference type="SAM" id="Phobius"/>
    </source>
</evidence>
<keyword evidence="2 5" id="KW-0812">Transmembrane</keyword>
<dbReference type="Pfam" id="PF02674">
    <property type="entry name" value="Colicin_V"/>
    <property type="match status" value="1"/>
</dbReference>
<keyword evidence="4 5" id="KW-0472">Membrane</keyword>
<dbReference type="InterPro" id="IPR003825">
    <property type="entry name" value="Colicin-V_CvpA"/>
</dbReference>
<comment type="subcellular location">
    <subcellularLocation>
        <location evidence="1">Membrane</location>
        <topology evidence="1">Multi-pass membrane protein</topology>
    </subcellularLocation>
</comment>
<proteinExistence type="predicted"/>
<keyword evidence="7" id="KW-1185">Reference proteome</keyword>
<evidence type="ECO:0000256" key="4">
    <source>
        <dbReference type="ARBA" id="ARBA00023136"/>
    </source>
</evidence>
<dbReference type="RefSeq" id="WP_132382331.1">
    <property type="nucleotide sequence ID" value="NZ_DAIPCY010000053.1"/>
</dbReference>
<evidence type="ECO:0000256" key="2">
    <source>
        <dbReference type="ARBA" id="ARBA00022692"/>
    </source>
</evidence>
<name>A0A4R3K3Q1_9FIRM</name>
<dbReference type="Proteomes" id="UP000295726">
    <property type="component" value="Unassembled WGS sequence"/>
</dbReference>
<feature type="transmembrane region" description="Helical" evidence="5">
    <location>
        <begin position="28"/>
        <end position="49"/>
    </location>
</feature>
<accession>A0A4R3K3Q1</accession>
<evidence type="ECO:0000256" key="1">
    <source>
        <dbReference type="ARBA" id="ARBA00004141"/>
    </source>
</evidence>
<dbReference type="GO" id="GO:0016020">
    <property type="term" value="C:membrane"/>
    <property type="evidence" value="ECO:0007669"/>
    <property type="project" value="UniProtKB-SubCell"/>
</dbReference>
<sequence length="272" mass="30009">MDNWLLIAVGVIFLIGIVTGFVRGFFKIGLSILSTVLTIVLMIFLNPYVAEALTKYTPIDDMIEEKCIEVFMPKLSDERLGKIDLSGTPLAGLNKEQLTDLGSLDWESMGIDEKDVLKVLGEIPKDEQIKQIEGSALPTFMKNAILENNNSEIYKTLGVTSFTEYIATYIAQMAIKLLSFLVTFLLAIIIVRALMAAVDIIGELPVLGILNHIAGGILGIAGALLFVWIGFLVITVAYSTAFGKSCFDMIESSQILTFLYNKNILLQKLLRF</sequence>
<comment type="caution">
    <text evidence="6">The sequence shown here is derived from an EMBL/GenBank/DDBJ whole genome shotgun (WGS) entry which is preliminary data.</text>
</comment>
<dbReference type="PANTHER" id="PTHR37306">
    <property type="entry name" value="COLICIN V PRODUCTION PROTEIN"/>
    <property type="match status" value="1"/>
</dbReference>